<reference evidence="2 3" key="1">
    <citation type="journal article" date="2014" name="Int. J. Syst. Evol. Microbiol.">
        <title>Complete genome sequence of Corynebacterium casei LMG S-19264T (=DSM 44701T), isolated from a smear-ripened cheese.</title>
        <authorList>
            <consortium name="US DOE Joint Genome Institute (JGI-PGF)"/>
            <person name="Walter F."/>
            <person name="Albersmeier A."/>
            <person name="Kalinowski J."/>
            <person name="Ruckert C."/>
        </authorList>
    </citation>
    <scope>NUCLEOTIDE SEQUENCE [LARGE SCALE GENOMIC DNA]</scope>
    <source>
        <strain evidence="2 3">CGMCC 1.12925</strain>
    </source>
</reference>
<evidence type="ECO:0000256" key="1">
    <source>
        <dbReference type="SAM" id="SignalP"/>
    </source>
</evidence>
<evidence type="ECO:0000313" key="3">
    <source>
        <dbReference type="Proteomes" id="UP000599688"/>
    </source>
</evidence>
<dbReference type="AlphaFoldDB" id="A0A916ZW05"/>
<accession>A0A916ZW05</accession>
<dbReference type="EMBL" id="BMGL01000008">
    <property type="protein sequence ID" value="GGE15449.1"/>
    <property type="molecule type" value="Genomic_DNA"/>
</dbReference>
<dbReference type="RefSeq" id="WP_188406301.1">
    <property type="nucleotide sequence ID" value="NZ_BMGL01000008.1"/>
</dbReference>
<feature type="chain" id="PRO_5037617245" evidence="1">
    <location>
        <begin position="21"/>
        <end position="215"/>
    </location>
</feature>
<comment type="caution">
    <text evidence="2">The sequence shown here is derived from an EMBL/GenBank/DDBJ whole genome shotgun (WGS) entry which is preliminary data.</text>
</comment>
<proteinExistence type="predicted"/>
<name>A0A916ZW05_9FLAO</name>
<protein>
    <submittedName>
        <fullName evidence="2">Uncharacterized protein</fullName>
    </submittedName>
</protein>
<organism evidence="2 3">
    <name type="scientific">Psychroflexus salis</name>
    <dbReference type="NCBI Taxonomy" id="1526574"/>
    <lineage>
        <taxon>Bacteria</taxon>
        <taxon>Pseudomonadati</taxon>
        <taxon>Bacteroidota</taxon>
        <taxon>Flavobacteriia</taxon>
        <taxon>Flavobacteriales</taxon>
        <taxon>Flavobacteriaceae</taxon>
        <taxon>Psychroflexus</taxon>
    </lineage>
</organism>
<keyword evidence="3" id="KW-1185">Reference proteome</keyword>
<sequence>MKFTLTIILTLFTFLTYGQANNDTIKVIAKQISPGQGSKIYIAEYKVIKVVKGTLTNDTIKVGYYFYNEFQNAPDTALLNLTTYTGDTKTTDYYIFPDYDAKKGIEKVKLSFVDFDYWEGCETGKGECKPLTFIRSSNDENWYLFMPCGGTATTVTLSKQTGIPKENEAIQKSEISYSDCPPTFDLTNLKDGKYFAYMLACGLGGQIEINLTTKE</sequence>
<gene>
    <name evidence="2" type="ORF">GCM10010831_15970</name>
</gene>
<evidence type="ECO:0000313" key="2">
    <source>
        <dbReference type="EMBL" id="GGE15449.1"/>
    </source>
</evidence>
<dbReference type="Proteomes" id="UP000599688">
    <property type="component" value="Unassembled WGS sequence"/>
</dbReference>
<keyword evidence="1" id="KW-0732">Signal</keyword>
<feature type="signal peptide" evidence="1">
    <location>
        <begin position="1"/>
        <end position="20"/>
    </location>
</feature>